<dbReference type="InterPro" id="IPR058647">
    <property type="entry name" value="BSH_CzcB-like"/>
</dbReference>
<dbReference type="GO" id="GO:0016020">
    <property type="term" value="C:membrane"/>
    <property type="evidence" value="ECO:0007669"/>
    <property type="project" value="InterPro"/>
</dbReference>
<keyword evidence="2" id="KW-0813">Transport</keyword>
<keyword evidence="7" id="KW-1185">Reference proteome</keyword>
<dbReference type="Gene3D" id="2.40.30.170">
    <property type="match status" value="1"/>
</dbReference>
<dbReference type="InterPro" id="IPR058792">
    <property type="entry name" value="Beta-barrel_RND_2"/>
</dbReference>
<dbReference type="Gene3D" id="2.40.420.20">
    <property type="match status" value="1"/>
</dbReference>
<comment type="caution">
    <text evidence="6">The sequence shown here is derived from an EMBL/GenBank/DDBJ whole genome shotgun (WGS) entry which is preliminary data.</text>
</comment>
<accession>A0A4V2WJH4</accession>
<dbReference type="SUPFAM" id="SSF111369">
    <property type="entry name" value="HlyD-like secretion proteins"/>
    <property type="match status" value="1"/>
</dbReference>
<dbReference type="Pfam" id="PF25973">
    <property type="entry name" value="BSH_CzcB"/>
    <property type="match status" value="1"/>
</dbReference>
<dbReference type="Proteomes" id="UP000295023">
    <property type="component" value="Unassembled WGS sequence"/>
</dbReference>
<proteinExistence type="inferred from homology"/>
<dbReference type="InterPro" id="IPR006143">
    <property type="entry name" value="RND_pump_MFP"/>
</dbReference>
<dbReference type="Gene3D" id="1.10.287.470">
    <property type="entry name" value="Helix hairpin bin"/>
    <property type="match status" value="1"/>
</dbReference>
<evidence type="ECO:0000259" key="5">
    <source>
        <dbReference type="Pfam" id="PF25975"/>
    </source>
</evidence>
<dbReference type="Gene3D" id="2.40.50.100">
    <property type="match status" value="1"/>
</dbReference>
<feature type="domain" description="CzcB-like C-terminal circularly permuted SH3-like" evidence="5">
    <location>
        <begin position="323"/>
        <end position="377"/>
    </location>
</feature>
<dbReference type="AlphaFoldDB" id="A0A4V2WJH4"/>
<dbReference type="GO" id="GO:0015679">
    <property type="term" value="P:plasma membrane copper ion transport"/>
    <property type="evidence" value="ECO:0007669"/>
    <property type="project" value="TreeGrafter"/>
</dbReference>
<dbReference type="PANTHER" id="PTHR30097:SF4">
    <property type="entry name" value="SLR6042 PROTEIN"/>
    <property type="match status" value="1"/>
</dbReference>
<dbReference type="OrthoDB" id="9806939at2"/>
<name>A0A4V2WJH4_9PROT</name>
<feature type="domain" description="CusB-like beta-barrel" evidence="3">
    <location>
        <begin position="243"/>
        <end position="313"/>
    </location>
</feature>
<dbReference type="InterPro" id="IPR051909">
    <property type="entry name" value="MFP_Cation_Efflux"/>
</dbReference>
<dbReference type="NCBIfam" id="TIGR01730">
    <property type="entry name" value="RND_mfp"/>
    <property type="match status" value="1"/>
</dbReference>
<dbReference type="GO" id="GO:0030288">
    <property type="term" value="C:outer membrane-bounded periplasmic space"/>
    <property type="evidence" value="ECO:0007669"/>
    <property type="project" value="TreeGrafter"/>
</dbReference>
<reference evidence="6 7" key="1">
    <citation type="submission" date="2019-03" db="EMBL/GenBank/DDBJ databases">
        <title>Paracraurococcus aquatilis NE82 genome sequence.</title>
        <authorList>
            <person name="Zhao Y."/>
            <person name="Du Z."/>
        </authorList>
    </citation>
    <scope>NUCLEOTIDE SEQUENCE [LARGE SCALE GENOMIC DNA]</scope>
    <source>
        <strain evidence="6 7">NE82</strain>
    </source>
</reference>
<feature type="domain" description="CzcB-like barrel-sandwich hybrid" evidence="4">
    <location>
        <begin position="92"/>
        <end position="239"/>
    </location>
</feature>
<evidence type="ECO:0000256" key="1">
    <source>
        <dbReference type="ARBA" id="ARBA00009477"/>
    </source>
</evidence>
<protein>
    <submittedName>
        <fullName evidence="6">Efflux RND transporter periplasmic adaptor subunit</fullName>
    </submittedName>
</protein>
<dbReference type="GO" id="GO:0022857">
    <property type="term" value="F:transmembrane transporter activity"/>
    <property type="evidence" value="ECO:0007669"/>
    <property type="project" value="InterPro"/>
</dbReference>
<evidence type="ECO:0000259" key="4">
    <source>
        <dbReference type="Pfam" id="PF25973"/>
    </source>
</evidence>
<dbReference type="RefSeq" id="WP_132296408.1">
    <property type="nucleotide sequence ID" value="NZ_SKBM01000039.1"/>
</dbReference>
<evidence type="ECO:0000256" key="2">
    <source>
        <dbReference type="ARBA" id="ARBA00022448"/>
    </source>
</evidence>
<comment type="similarity">
    <text evidence="1">Belongs to the membrane fusion protein (MFP) (TC 8.A.1) family.</text>
</comment>
<gene>
    <name evidence="6" type="ORF">EXY23_24800</name>
</gene>
<dbReference type="Pfam" id="PF25954">
    <property type="entry name" value="Beta-barrel_RND_2"/>
    <property type="match status" value="1"/>
</dbReference>
<dbReference type="PANTHER" id="PTHR30097">
    <property type="entry name" value="CATION EFFLUX SYSTEM PROTEIN CUSB"/>
    <property type="match status" value="1"/>
</dbReference>
<sequence>MPAPRIQALFHHRARAGSAPPGPPCVSLRLPFLVLAVLALASPAAAAGIPIRMEERELRAAGIELAPVQPEPGTTDISLPGVAAVPPHQLRIVAAPAAGLVEAMLAAPDERVAAGQPLARLRSNELVEAQRAFLEALTRDALARNKLWRDEALLRERIIAERRVLTTRAEAEAARATLDERRQLLALLGMAQADVRALAERREIAPALAIASPAAGVVLQRQAAPGERVAQAAPLFTVAQVDPLWVSLQAPLSVIGALGPGARVSLPAQGLEGTVLRLGQSVDPATQSVAVVAEVQGTTGRLRPGQVAQVTVALEPNGVAQWRVPAGAVVRHRERPWVFVRTPEGFAATPVTLVAETAQSASIRAELATGDRVAARGLLTLLATLAGTDRD</sequence>
<dbReference type="InterPro" id="IPR058649">
    <property type="entry name" value="CzcB_C"/>
</dbReference>
<evidence type="ECO:0000259" key="3">
    <source>
        <dbReference type="Pfam" id="PF25954"/>
    </source>
</evidence>
<dbReference type="GO" id="GO:0046914">
    <property type="term" value="F:transition metal ion binding"/>
    <property type="evidence" value="ECO:0007669"/>
    <property type="project" value="TreeGrafter"/>
</dbReference>
<organism evidence="6 7">
    <name type="scientific">Roseicella aquatilis</name>
    <dbReference type="NCBI Taxonomy" id="2527868"/>
    <lineage>
        <taxon>Bacteria</taxon>
        <taxon>Pseudomonadati</taxon>
        <taxon>Pseudomonadota</taxon>
        <taxon>Alphaproteobacteria</taxon>
        <taxon>Acetobacterales</taxon>
        <taxon>Roseomonadaceae</taxon>
        <taxon>Roseicella</taxon>
    </lineage>
</organism>
<evidence type="ECO:0000313" key="7">
    <source>
        <dbReference type="Proteomes" id="UP000295023"/>
    </source>
</evidence>
<evidence type="ECO:0000313" key="6">
    <source>
        <dbReference type="EMBL" id="TCZ53413.1"/>
    </source>
</evidence>
<dbReference type="Pfam" id="PF25975">
    <property type="entry name" value="CzcB_C"/>
    <property type="match status" value="1"/>
</dbReference>
<dbReference type="EMBL" id="SKBM01000039">
    <property type="protein sequence ID" value="TCZ53413.1"/>
    <property type="molecule type" value="Genomic_DNA"/>
</dbReference>
<dbReference type="GO" id="GO:0060003">
    <property type="term" value="P:copper ion export"/>
    <property type="evidence" value="ECO:0007669"/>
    <property type="project" value="TreeGrafter"/>
</dbReference>